<evidence type="ECO:0000313" key="15">
    <source>
        <dbReference type="EMBL" id="KAK0044304.1"/>
    </source>
</evidence>
<keyword evidence="8" id="KW-1133">Transmembrane helix</keyword>
<evidence type="ECO:0000256" key="6">
    <source>
        <dbReference type="ARBA" id="ARBA00022692"/>
    </source>
</evidence>
<dbReference type="InterPro" id="IPR055270">
    <property type="entry name" value="Glyco_tran_10_C"/>
</dbReference>
<dbReference type="InterPro" id="IPR001503">
    <property type="entry name" value="Glyco_trans_10"/>
</dbReference>
<dbReference type="Pfam" id="PF17039">
    <property type="entry name" value="Glyco_tran_10_N"/>
    <property type="match status" value="1"/>
</dbReference>
<dbReference type="Proteomes" id="UP001233172">
    <property type="component" value="Unassembled WGS sequence"/>
</dbReference>
<organism evidence="15 16">
    <name type="scientific">Biomphalaria pfeifferi</name>
    <name type="common">Bloodfluke planorb</name>
    <name type="synonym">Freshwater snail</name>
    <dbReference type="NCBI Taxonomy" id="112525"/>
    <lineage>
        <taxon>Eukaryota</taxon>
        <taxon>Metazoa</taxon>
        <taxon>Spiralia</taxon>
        <taxon>Lophotrochozoa</taxon>
        <taxon>Mollusca</taxon>
        <taxon>Gastropoda</taxon>
        <taxon>Heterobranchia</taxon>
        <taxon>Euthyneura</taxon>
        <taxon>Panpulmonata</taxon>
        <taxon>Hygrophila</taxon>
        <taxon>Lymnaeoidea</taxon>
        <taxon>Planorbidae</taxon>
        <taxon>Biomphalaria</taxon>
    </lineage>
</organism>
<comment type="pathway">
    <text evidence="2">Protein modification; protein glycosylation.</text>
</comment>
<evidence type="ECO:0000259" key="13">
    <source>
        <dbReference type="Pfam" id="PF00852"/>
    </source>
</evidence>
<evidence type="ECO:0000256" key="5">
    <source>
        <dbReference type="ARBA" id="ARBA00022679"/>
    </source>
</evidence>
<dbReference type="SUPFAM" id="SSF53756">
    <property type="entry name" value="UDP-Glycosyltransferase/glycogen phosphorylase"/>
    <property type="match status" value="1"/>
</dbReference>
<feature type="domain" description="Fucosyltransferase C-terminal" evidence="13">
    <location>
        <begin position="255"/>
        <end position="396"/>
    </location>
</feature>
<evidence type="ECO:0000256" key="4">
    <source>
        <dbReference type="ARBA" id="ARBA00022676"/>
    </source>
</evidence>
<dbReference type="EC" id="2.4.1.-" evidence="12"/>
<evidence type="ECO:0000256" key="10">
    <source>
        <dbReference type="ARBA" id="ARBA00023136"/>
    </source>
</evidence>
<dbReference type="EMBL" id="JASAOG010000200">
    <property type="protein sequence ID" value="KAK0044304.1"/>
    <property type="molecule type" value="Genomic_DNA"/>
</dbReference>
<comment type="caution">
    <text evidence="15">The sequence shown here is derived from an EMBL/GenBank/DDBJ whole genome shotgun (WGS) entry which is preliminary data.</text>
</comment>
<keyword evidence="7" id="KW-0735">Signal-anchor</keyword>
<keyword evidence="16" id="KW-1185">Reference proteome</keyword>
<reference evidence="15" key="2">
    <citation type="submission" date="2023-04" db="EMBL/GenBank/DDBJ databases">
        <authorList>
            <person name="Bu L."/>
            <person name="Lu L."/>
            <person name="Laidemitt M.R."/>
            <person name="Zhang S.M."/>
            <person name="Mutuku M."/>
            <person name="Mkoji G."/>
            <person name="Steinauer M."/>
            <person name="Loker E.S."/>
        </authorList>
    </citation>
    <scope>NUCLEOTIDE SEQUENCE</scope>
    <source>
        <strain evidence="15">KasaAsao</strain>
        <tissue evidence="15">Whole Snail</tissue>
    </source>
</reference>
<dbReference type="Gene3D" id="3.40.50.11660">
    <property type="entry name" value="Glycosyl transferase family 10, C-terminal domain"/>
    <property type="match status" value="1"/>
</dbReference>
<comment type="subcellular location">
    <subcellularLocation>
        <location evidence="1">Golgi apparatus membrane</location>
        <topology evidence="1">Single-pass type II membrane protein</topology>
    </subcellularLocation>
    <subcellularLocation>
        <location evidence="12">Golgi apparatus</location>
        <location evidence="12">Golgi stack membrane</location>
        <topology evidence="12">Single-pass type II membrane protein</topology>
    </subcellularLocation>
</comment>
<feature type="domain" description="Fucosyltransferase N-terminal" evidence="14">
    <location>
        <begin position="144"/>
        <end position="235"/>
    </location>
</feature>
<evidence type="ECO:0000313" key="16">
    <source>
        <dbReference type="Proteomes" id="UP001233172"/>
    </source>
</evidence>
<reference evidence="15" key="1">
    <citation type="journal article" date="2023" name="PLoS Negl. Trop. Dis.">
        <title>A genome sequence for Biomphalaria pfeifferi, the major vector snail for the human-infecting parasite Schistosoma mansoni.</title>
        <authorList>
            <person name="Bu L."/>
            <person name="Lu L."/>
            <person name="Laidemitt M.R."/>
            <person name="Zhang S.M."/>
            <person name="Mutuku M."/>
            <person name="Mkoji G."/>
            <person name="Steinauer M."/>
            <person name="Loker E.S."/>
        </authorList>
    </citation>
    <scope>NUCLEOTIDE SEQUENCE</scope>
    <source>
        <strain evidence="15">KasaAsao</strain>
    </source>
</reference>
<dbReference type="GO" id="GO:0008417">
    <property type="term" value="F:fucosyltransferase activity"/>
    <property type="evidence" value="ECO:0007669"/>
    <property type="project" value="InterPro"/>
</dbReference>
<sequence>MALNIRIKAFHFCIAALGLVVFIALTSKGSFFLKTKTPAAFKELKEKGFRDLFRFDTSGSDFETSIDVNSSVQNIQDYSYSQRISLISRGETVNIRSSSEDKSLSCSPTTFVKCDNPTRNVTPTNTSYGVAMLRRPNWMSIPAIFDLTSCQYTNCYFQDTNINESTSVVIIYIINLDDSFKPIKRWPHQLYAALTWEAPPYTNAHLLKDGNTYWNSVFNLTATYRMDADIYVPYGDIQFKPIPIEKRPNYYEIARNKTKSVAWFVSNCNTPSRRDKYVEQMKKIIDVDIFGKCGKPCPTGDFLCSPDIPVQYKFYLSFENSFCNDYITEKFFKLYTQNTFIVPVVRGGFDYNKYLPTNTFINTADFRSARDLALYLKQLSEDPISYSKYLENKNILVALELFESLKIKAAGRIQCQQVTVAIPSCLQQYLIAVPEWQLHGYSTLLNSQALDEDILCSLAQALDEDKFYSLAQAFGEDKLYSSVQAFGEDNLNLLAQALGEDNFNLSAQSLGEDNFNLSAQSLGEDNFNLSAQSLGEDNFYSSAQVMSSFREDITYALA</sequence>
<dbReference type="InterPro" id="IPR031481">
    <property type="entry name" value="Glyco_tran_10_N"/>
</dbReference>
<evidence type="ECO:0000256" key="12">
    <source>
        <dbReference type="RuleBase" id="RU003832"/>
    </source>
</evidence>
<keyword evidence="5 12" id="KW-0808">Transferase</keyword>
<accession>A0AAD8AZ04</accession>
<evidence type="ECO:0000256" key="11">
    <source>
        <dbReference type="ARBA" id="ARBA00023180"/>
    </source>
</evidence>
<keyword evidence="9 12" id="KW-0333">Golgi apparatus</keyword>
<dbReference type="PANTHER" id="PTHR48438:SF1">
    <property type="entry name" value="ALPHA-(1,3)-FUCOSYLTRANSFERASE C-RELATED"/>
    <property type="match status" value="1"/>
</dbReference>
<dbReference type="FunFam" id="3.40.50.11660:FF:000002">
    <property type="entry name" value="Alpha-(1,3)-fucosyltransferase"/>
    <property type="match status" value="1"/>
</dbReference>
<evidence type="ECO:0000256" key="9">
    <source>
        <dbReference type="ARBA" id="ARBA00023034"/>
    </source>
</evidence>
<dbReference type="GO" id="GO:0000139">
    <property type="term" value="C:Golgi membrane"/>
    <property type="evidence" value="ECO:0007669"/>
    <property type="project" value="UniProtKB-SubCell"/>
</dbReference>
<dbReference type="AlphaFoldDB" id="A0AAD8AZ04"/>
<comment type="similarity">
    <text evidence="3 12">Belongs to the glycosyltransferase 10 family.</text>
</comment>
<dbReference type="InterPro" id="IPR038577">
    <property type="entry name" value="GT10-like_C_sf"/>
</dbReference>
<evidence type="ECO:0000256" key="8">
    <source>
        <dbReference type="ARBA" id="ARBA00022989"/>
    </source>
</evidence>
<dbReference type="Pfam" id="PF00852">
    <property type="entry name" value="Glyco_transf_10"/>
    <property type="match status" value="1"/>
</dbReference>
<evidence type="ECO:0000256" key="1">
    <source>
        <dbReference type="ARBA" id="ARBA00004323"/>
    </source>
</evidence>
<name>A0AAD8AZ04_BIOPF</name>
<evidence type="ECO:0000259" key="14">
    <source>
        <dbReference type="Pfam" id="PF17039"/>
    </source>
</evidence>
<keyword evidence="4 12" id="KW-0328">Glycosyltransferase</keyword>
<dbReference type="PANTHER" id="PTHR48438">
    <property type="entry name" value="ALPHA-(1,3)-FUCOSYLTRANSFERASE C-RELATED"/>
    <property type="match status" value="1"/>
</dbReference>
<proteinExistence type="inferred from homology"/>
<keyword evidence="10" id="KW-0472">Membrane</keyword>
<evidence type="ECO:0000256" key="3">
    <source>
        <dbReference type="ARBA" id="ARBA00008919"/>
    </source>
</evidence>
<evidence type="ECO:0000256" key="7">
    <source>
        <dbReference type="ARBA" id="ARBA00022968"/>
    </source>
</evidence>
<keyword evidence="11" id="KW-0325">Glycoprotein</keyword>
<protein>
    <recommendedName>
        <fullName evidence="12">Fucosyltransferase</fullName>
        <ecNumber evidence="12">2.4.1.-</ecNumber>
    </recommendedName>
</protein>
<gene>
    <name evidence="15" type="ORF">Bpfe_026215</name>
</gene>
<keyword evidence="6 12" id="KW-0812">Transmembrane</keyword>
<evidence type="ECO:0000256" key="2">
    <source>
        <dbReference type="ARBA" id="ARBA00004922"/>
    </source>
</evidence>
<dbReference type="GO" id="GO:0032580">
    <property type="term" value="C:Golgi cisterna membrane"/>
    <property type="evidence" value="ECO:0007669"/>
    <property type="project" value="UniProtKB-SubCell"/>
</dbReference>